<dbReference type="CDD" id="cd00498">
    <property type="entry name" value="Hsp33"/>
    <property type="match status" value="1"/>
</dbReference>
<reference evidence="7 8" key="1">
    <citation type="submission" date="2016-11" db="EMBL/GenBank/DDBJ databases">
        <authorList>
            <person name="Jaros S."/>
            <person name="Januszkiewicz K."/>
            <person name="Wedrychowicz H."/>
        </authorList>
    </citation>
    <scope>NUCLEOTIDE SEQUENCE [LARGE SCALE GENOMIC DNA]</scope>
    <source>
        <strain evidence="7 8">DSM 21864</strain>
    </source>
</reference>
<dbReference type="InterPro" id="IPR016154">
    <property type="entry name" value="Heat_shock_Hsp33_C"/>
</dbReference>
<dbReference type="GO" id="GO:0005737">
    <property type="term" value="C:cytoplasm"/>
    <property type="evidence" value="ECO:0007669"/>
    <property type="project" value="UniProtKB-SubCell"/>
</dbReference>
<proteinExistence type="inferred from homology"/>
<dbReference type="InterPro" id="IPR000397">
    <property type="entry name" value="Heat_shock_Hsp33"/>
</dbReference>
<dbReference type="EMBL" id="FQZO01000006">
    <property type="protein sequence ID" value="SHJ60833.1"/>
    <property type="molecule type" value="Genomic_DNA"/>
</dbReference>
<dbReference type="RefSeq" id="WP_073009546.1">
    <property type="nucleotide sequence ID" value="NZ_FQZO01000006.1"/>
</dbReference>
<sequence>MDRLIKATAKEGMIRIIAASTKELVNEGVKIHSCTPTAAAALGRMLTAGSLLGSMLKNESDSITLQINGGGEAKGVVVTAHSDASVKGYIGNPNVDIPLNNKGKLDVGGAIGKQGNLVVIRDMGLKEPYVGQVPIYTGEIAEDFAYYFTVSEQTPSAVSLGVLVDVDYSIKAAGGFIIQMMPGADDLLADLVSYRLQEAKSVSEMLSSGHSIDEILEIIFEDMDLKISESVVPKYVCDCSKEKVERALLSIGKKELNAIYEEGKDEELLCHFCNKKYIFTHEDIGELIKNI</sequence>
<dbReference type="HAMAP" id="MF_00117">
    <property type="entry name" value="HslO"/>
    <property type="match status" value="1"/>
</dbReference>
<name>A0A1M6KPB1_9CLOT</name>
<dbReference type="GO" id="GO:0051082">
    <property type="term" value="F:unfolded protein binding"/>
    <property type="evidence" value="ECO:0007669"/>
    <property type="project" value="UniProtKB-UniRule"/>
</dbReference>
<keyword evidence="2 6" id="KW-0862">Zinc</keyword>
<keyword evidence="8" id="KW-1185">Reference proteome</keyword>
<accession>A0A1M6KPB1</accession>
<dbReference type="Gene3D" id="3.90.1280.10">
    <property type="entry name" value="HSP33 redox switch-like"/>
    <property type="match status" value="1"/>
</dbReference>
<evidence type="ECO:0000256" key="5">
    <source>
        <dbReference type="ARBA" id="ARBA00023284"/>
    </source>
</evidence>
<evidence type="ECO:0000256" key="1">
    <source>
        <dbReference type="ARBA" id="ARBA00022490"/>
    </source>
</evidence>
<feature type="disulfide bond" description="Redox-active" evidence="6">
    <location>
        <begin position="237"/>
        <end position="239"/>
    </location>
</feature>
<dbReference type="OrthoDB" id="9776534at2"/>
<evidence type="ECO:0000313" key="7">
    <source>
        <dbReference type="EMBL" id="SHJ60833.1"/>
    </source>
</evidence>
<feature type="disulfide bond" description="Redox-active" evidence="6">
    <location>
        <begin position="270"/>
        <end position="273"/>
    </location>
</feature>
<evidence type="ECO:0000256" key="6">
    <source>
        <dbReference type="HAMAP-Rule" id="MF_00117"/>
    </source>
</evidence>
<dbReference type="SUPFAM" id="SSF64397">
    <property type="entry name" value="Hsp33 domain"/>
    <property type="match status" value="1"/>
</dbReference>
<dbReference type="Gene3D" id="3.55.30.10">
    <property type="entry name" value="Hsp33 domain"/>
    <property type="match status" value="1"/>
</dbReference>
<evidence type="ECO:0000313" key="8">
    <source>
        <dbReference type="Proteomes" id="UP000184080"/>
    </source>
</evidence>
<evidence type="ECO:0000256" key="2">
    <source>
        <dbReference type="ARBA" id="ARBA00022833"/>
    </source>
</evidence>
<keyword evidence="5 6" id="KW-0676">Redox-active center</keyword>
<dbReference type="Pfam" id="PF01430">
    <property type="entry name" value="HSP33"/>
    <property type="match status" value="1"/>
</dbReference>
<gene>
    <name evidence="6" type="primary">hslO</name>
    <name evidence="7" type="ORF">SAMN05444401_3446</name>
</gene>
<keyword evidence="4 6" id="KW-0143">Chaperone</keyword>
<dbReference type="PANTHER" id="PTHR30111:SF1">
    <property type="entry name" value="33 KDA CHAPERONIN"/>
    <property type="match status" value="1"/>
</dbReference>
<dbReference type="AlphaFoldDB" id="A0A1M6KPB1"/>
<dbReference type="NCBIfam" id="NF001033">
    <property type="entry name" value="PRK00114.1"/>
    <property type="match status" value="1"/>
</dbReference>
<comment type="similarity">
    <text evidence="6">Belongs to the HSP33 family.</text>
</comment>
<dbReference type="STRING" id="1121298.SAMN05444401_3446"/>
<keyword evidence="1 6" id="KW-0963">Cytoplasm</keyword>
<comment type="function">
    <text evidence="6">Redox regulated molecular chaperone. Protects both thermally unfolding and oxidatively damaged proteins from irreversible aggregation. Plays an important role in the bacterial defense system toward oxidative stress.</text>
</comment>
<organism evidence="7 8">
    <name type="scientific">Clostridium amylolyticum</name>
    <dbReference type="NCBI Taxonomy" id="1121298"/>
    <lineage>
        <taxon>Bacteria</taxon>
        <taxon>Bacillati</taxon>
        <taxon>Bacillota</taxon>
        <taxon>Clostridia</taxon>
        <taxon>Eubacteriales</taxon>
        <taxon>Clostridiaceae</taxon>
        <taxon>Clostridium</taxon>
    </lineage>
</organism>
<protein>
    <recommendedName>
        <fullName evidence="6">33 kDa chaperonin</fullName>
    </recommendedName>
    <alternativeName>
        <fullName evidence="6">Heat shock protein 33 homolog</fullName>
        <shortName evidence="6">HSP33</shortName>
    </alternativeName>
</protein>
<dbReference type="InterPro" id="IPR016153">
    <property type="entry name" value="Heat_shock_Hsp33_N"/>
</dbReference>
<dbReference type="Proteomes" id="UP000184080">
    <property type="component" value="Unassembled WGS sequence"/>
</dbReference>
<comment type="subcellular location">
    <subcellularLocation>
        <location evidence="6">Cytoplasm</location>
    </subcellularLocation>
</comment>
<dbReference type="GO" id="GO:0044183">
    <property type="term" value="F:protein folding chaperone"/>
    <property type="evidence" value="ECO:0007669"/>
    <property type="project" value="TreeGrafter"/>
</dbReference>
<keyword evidence="3 6" id="KW-1015">Disulfide bond</keyword>
<comment type="PTM">
    <text evidence="6">Under oxidizing conditions two disulfide bonds are formed involving the reactive cysteines. Under reducing conditions zinc is bound to the reactive cysteines and the protein is inactive.</text>
</comment>
<dbReference type="GO" id="GO:0042026">
    <property type="term" value="P:protein refolding"/>
    <property type="evidence" value="ECO:0007669"/>
    <property type="project" value="TreeGrafter"/>
</dbReference>
<dbReference type="PANTHER" id="PTHR30111">
    <property type="entry name" value="33 KDA CHAPERONIN"/>
    <property type="match status" value="1"/>
</dbReference>
<evidence type="ECO:0000256" key="3">
    <source>
        <dbReference type="ARBA" id="ARBA00023157"/>
    </source>
</evidence>
<dbReference type="PIRSF" id="PIRSF005261">
    <property type="entry name" value="Heat_shock_Hsp33"/>
    <property type="match status" value="1"/>
</dbReference>
<evidence type="ECO:0000256" key="4">
    <source>
        <dbReference type="ARBA" id="ARBA00023186"/>
    </source>
</evidence>
<dbReference type="SUPFAM" id="SSF118352">
    <property type="entry name" value="HSP33 redox switch-like"/>
    <property type="match status" value="1"/>
</dbReference>